<evidence type="ECO:0000256" key="4">
    <source>
        <dbReference type="PIRSR" id="PIRSR600407-2"/>
    </source>
</evidence>
<keyword evidence="4" id="KW-0547">Nucleotide-binding</keyword>
<dbReference type="GO" id="GO:0005524">
    <property type="term" value="F:ATP binding"/>
    <property type="evidence" value="ECO:0007669"/>
    <property type="project" value="UniProtKB-KW"/>
</dbReference>
<keyword evidence="7" id="KW-1185">Reference proteome</keyword>
<sequence>MAPLHSLLPLAIFVWLQASFPCHGSQVQLNSNSNSPDVSYVILIDAGSTGSRMYIYKFHLNKQEKLESVSDVEEVDNSLGKVKPGLSSLNKLDGISEYLEKFITAAARIIPEDKQTSTPFLLLATAGMRLLTEADQVAIMNYVKQVLSSDRSPFLFKEDYVQIISGKEEAIYAWITVNFIQGVLTSKRWTPSWGVLDMGGASTQTSMRLPRKSELATILKLGKKNYKLFAKSYLDMGLARIHDRFLEFLDEWEDKTVDDKGYIKSPCHHKGFSETLNVGGQEMSITGEPDSAMCRRLIDDMVFCANKHPNQECPFDDQPKLNGKFVAFSAFYTIIERIGAVICEDKPVSIEQIGCAAKKFCSKPYNVVKPIDEGYVKFSCLWGNYVYELLQKGYKMPANKKIFVEKELKGFSLSWIMGAVLYKTDLL</sequence>
<keyword evidence="4" id="KW-0067">ATP-binding</keyword>
<feature type="active site" description="Proton acceptor" evidence="3">
    <location>
        <position position="169"/>
    </location>
</feature>
<keyword evidence="2" id="KW-0378">Hydrolase</keyword>
<dbReference type="InterPro" id="IPR000407">
    <property type="entry name" value="GDA1_CD39_NTPase"/>
</dbReference>
<evidence type="ECO:0000256" key="3">
    <source>
        <dbReference type="PIRSR" id="PIRSR600407-1"/>
    </source>
</evidence>
<comment type="similarity">
    <text evidence="1">Belongs to the GDA1/CD39 NTPase family.</text>
</comment>
<dbReference type="OMA" id="MASECHS"/>
<dbReference type="GO" id="GO:0016020">
    <property type="term" value="C:membrane"/>
    <property type="evidence" value="ECO:0007669"/>
    <property type="project" value="TreeGrafter"/>
</dbReference>
<dbReference type="GO" id="GO:0017111">
    <property type="term" value="F:ribonucleoside triphosphate phosphatase activity"/>
    <property type="evidence" value="ECO:0007669"/>
    <property type="project" value="TreeGrafter"/>
</dbReference>
<feature type="chain" id="PRO_5018198554" evidence="5">
    <location>
        <begin position="25"/>
        <end position="427"/>
    </location>
</feature>
<comment type="caution">
    <text evidence="6">The sequence shown here is derived from an EMBL/GenBank/DDBJ whole genome shotgun (WGS) entry which is preliminary data.</text>
</comment>
<dbReference type="GO" id="GO:0004382">
    <property type="term" value="F:GDP phosphatase activity"/>
    <property type="evidence" value="ECO:0007669"/>
    <property type="project" value="TreeGrafter"/>
</dbReference>
<organism evidence="6 7">
    <name type="scientific">Pocillopora damicornis</name>
    <name type="common">Cauliflower coral</name>
    <name type="synonym">Millepora damicornis</name>
    <dbReference type="NCBI Taxonomy" id="46731"/>
    <lineage>
        <taxon>Eukaryota</taxon>
        <taxon>Metazoa</taxon>
        <taxon>Cnidaria</taxon>
        <taxon>Anthozoa</taxon>
        <taxon>Hexacorallia</taxon>
        <taxon>Scleractinia</taxon>
        <taxon>Astrocoeniina</taxon>
        <taxon>Pocilloporidae</taxon>
        <taxon>Pocillopora</taxon>
    </lineage>
</organism>
<dbReference type="GO" id="GO:0045134">
    <property type="term" value="F:UDP phosphatase activity"/>
    <property type="evidence" value="ECO:0007669"/>
    <property type="project" value="TreeGrafter"/>
</dbReference>
<proteinExistence type="inferred from homology"/>
<dbReference type="AlphaFoldDB" id="A0A3M6UI14"/>
<reference evidence="6 7" key="1">
    <citation type="journal article" date="2018" name="Sci. Rep.">
        <title>Comparative analysis of the Pocillopora damicornis genome highlights role of immune system in coral evolution.</title>
        <authorList>
            <person name="Cunning R."/>
            <person name="Bay R.A."/>
            <person name="Gillette P."/>
            <person name="Baker A.C."/>
            <person name="Traylor-Knowles N."/>
        </authorList>
    </citation>
    <scope>NUCLEOTIDE SEQUENCE [LARGE SCALE GENOMIC DNA]</scope>
    <source>
        <strain evidence="6">RSMAS</strain>
        <tissue evidence="6">Whole animal</tissue>
    </source>
</reference>
<evidence type="ECO:0000313" key="7">
    <source>
        <dbReference type="Proteomes" id="UP000275408"/>
    </source>
</evidence>
<dbReference type="Gene3D" id="3.30.420.150">
    <property type="entry name" value="Exopolyphosphatase. Domain 2"/>
    <property type="match status" value="1"/>
</dbReference>
<dbReference type="Proteomes" id="UP000275408">
    <property type="component" value="Unassembled WGS sequence"/>
</dbReference>
<dbReference type="Gene3D" id="3.30.420.40">
    <property type="match status" value="1"/>
</dbReference>
<protein>
    <submittedName>
        <fullName evidence="6">Uncharacterized protein</fullName>
    </submittedName>
</protein>
<dbReference type="EMBL" id="RCHS01001480">
    <property type="protein sequence ID" value="RMX53302.1"/>
    <property type="molecule type" value="Genomic_DNA"/>
</dbReference>
<dbReference type="OrthoDB" id="6372431at2759"/>
<accession>A0A3M6UI14</accession>
<dbReference type="Pfam" id="PF01150">
    <property type="entry name" value="GDA1_CD39"/>
    <property type="match status" value="1"/>
</dbReference>
<evidence type="ECO:0000313" key="6">
    <source>
        <dbReference type="EMBL" id="RMX53302.1"/>
    </source>
</evidence>
<gene>
    <name evidence="6" type="ORF">pdam_00015254</name>
</gene>
<dbReference type="STRING" id="46731.A0A3M6UI14"/>
<dbReference type="CDD" id="cd24003">
    <property type="entry name" value="ASKHA_NBD_GDA1_CD39_NTPase"/>
    <property type="match status" value="1"/>
</dbReference>
<dbReference type="GO" id="GO:0009134">
    <property type="term" value="P:nucleoside diphosphate catabolic process"/>
    <property type="evidence" value="ECO:0007669"/>
    <property type="project" value="TreeGrafter"/>
</dbReference>
<keyword evidence="5" id="KW-0732">Signal</keyword>
<evidence type="ECO:0000256" key="5">
    <source>
        <dbReference type="SAM" id="SignalP"/>
    </source>
</evidence>
<evidence type="ECO:0000256" key="2">
    <source>
        <dbReference type="ARBA" id="ARBA00022801"/>
    </source>
</evidence>
<name>A0A3M6UI14_POCDA</name>
<dbReference type="PANTHER" id="PTHR11782">
    <property type="entry name" value="ADENOSINE/GUANOSINE DIPHOSPHATASE"/>
    <property type="match status" value="1"/>
</dbReference>
<feature type="binding site" evidence="4">
    <location>
        <begin position="200"/>
        <end position="204"/>
    </location>
    <ligand>
        <name>ATP</name>
        <dbReference type="ChEBI" id="CHEBI:30616"/>
    </ligand>
</feature>
<feature type="signal peptide" evidence="5">
    <location>
        <begin position="1"/>
        <end position="24"/>
    </location>
</feature>
<dbReference type="PANTHER" id="PTHR11782:SF83">
    <property type="entry name" value="GUANOSINE-DIPHOSPHATASE"/>
    <property type="match status" value="1"/>
</dbReference>
<evidence type="ECO:0000256" key="1">
    <source>
        <dbReference type="ARBA" id="ARBA00009283"/>
    </source>
</evidence>